<dbReference type="EMBL" id="LAZR01004287">
    <property type="protein sequence ID" value="KKN09976.1"/>
    <property type="molecule type" value="Genomic_DNA"/>
</dbReference>
<comment type="caution">
    <text evidence="2">The sequence shown here is derived from an EMBL/GenBank/DDBJ whole genome shotgun (WGS) entry which is preliminary data.</text>
</comment>
<name>A0A0F9Q9W2_9ZZZZ</name>
<sequence length="81" mass="9801">MSQPFDPHTATHEQLIEKCINQKTQLQRTVAAHEHNLKEIYRQNAQLREFRKQLMKMLVVHESYDALSRREPFVPHLIEHW</sequence>
<dbReference type="AlphaFoldDB" id="A0A0F9Q9W2"/>
<evidence type="ECO:0000313" key="2">
    <source>
        <dbReference type="EMBL" id="KKN09976.1"/>
    </source>
</evidence>
<proteinExistence type="predicted"/>
<accession>A0A0F9Q9W2</accession>
<gene>
    <name evidence="2" type="ORF">LCGC14_1041140</name>
</gene>
<protein>
    <submittedName>
        <fullName evidence="2">Uncharacterized protein</fullName>
    </submittedName>
</protein>
<reference evidence="2" key="1">
    <citation type="journal article" date="2015" name="Nature">
        <title>Complex archaea that bridge the gap between prokaryotes and eukaryotes.</title>
        <authorList>
            <person name="Spang A."/>
            <person name="Saw J.H."/>
            <person name="Jorgensen S.L."/>
            <person name="Zaremba-Niedzwiedzka K."/>
            <person name="Martijn J."/>
            <person name="Lind A.E."/>
            <person name="van Eijk R."/>
            <person name="Schleper C."/>
            <person name="Guy L."/>
            <person name="Ettema T.J."/>
        </authorList>
    </citation>
    <scope>NUCLEOTIDE SEQUENCE</scope>
</reference>
<evidence type="ECO:0000256" key="1">
    <source>
        <dbReference type="SAM" id="Coils"/>
    </source>
</evidence>
<keyword evidence="1" id="KW-0175">Coiled coil</keyword>
<organism evidence="2">
    <name type="scientific">marine sediment metagenome</name>
    <dbReference type="NCBI Taxonomy" id="412755"/>
    <lineage>
        <taxon>unclassified sequences</taxon>
        <taxon>metagenomes</taxon>
        <taxon>ecological metagenomes</taxon>
    </lineage>
</organism>
<feature type="coiled-coil region" evidence="1">
    <location>
        <begin position="16"/>
        <end position="43"/>
    </location>
</feature>